<organism evidence="1 2">
    <name type="scientific">Fusobacterium varium ATCC 27725</name>
    <dbReference type="NCBI Taxonomy" id="469618"/>
    <lineage>
        <taxon>Bacteria</taxon>
        <taxon>Fusobacteriati</taxon>
        <taxon>Fusobacteriota</taxon>
        <taxon>Fusobacteriia</taxon>
        <taxon>Fusobacteriales</taxon>
        <taxon>Fusobacteriaceae</taxon>
        <taxon>Fusobacterium</taxon>
    </lineage>
</organism>
<dbReference type="Pfam" id="PF07507">
    <property type="entry name" value="WavE"/>
    <property type="match status" value="1"/>
</dbReference>
<gene>
    <name evidence="1" type="ORF">C4N18_09935</name>
</gene>
<evidence type="ECO:0000313" key="2">
    <source>
        <dbReference type="Proteomes" id="UP000241238"/>
    </source>
</evidence>
<accession>A0ABN5JIV1</accession>
<dbReference type="InterPro" id="IPR011122">
    <property type="entry name" value="WavE"/>
</dbReference>
<evidence type="ECO:0000313" key="1">
    <source>
        <dbReference type="EMBL" id="AVQ31520.1"/>
    </source>
</evidence>
<reference evidence="2" key="1">
    <citation type="journal article" date="2018" name="MSphere">
        <title>Fusobacterium Genomics Using MinION and Illumina Sequencing Enables Genome Completion and Correction.</title>
        <authorList>
            <person name="Todd S.M."/>
            <person name="Settlage R.E."/>
            <person name="Lahmers K.K."/>
            <person name="Slade D.J."/>
        </authorList>
    </citation>
    <scope>NUCLEOTIDE SEQUENCE [LARGE SCALE GENOMIC DNA]</scope>
    <source>
        <strain evidence="2">ATCC 27725</strain>
    </source>
</reference>
<protein>
    <recommendedName>
        <fullName evidence="3">WavE lipopolysaccharide synthesis</fullName>
    </recommendedName>
</protein>
<evidence type="ECO:0008006" key="3">
    <source>
        <dbReference type="Google" id="ProtNLM"/>
    </source>
</evidence>
<dbReference type="GeneID" id="77468310"/>
<name>A0ABN5JIV1_FUSVA</name>
<dbReference type="EMBL" id="CP028103">
    <property type="protein sequence ID" value="AVQ31520.1"/>
    <property type="molecule type" value="Genomic_DNA"/>
</dbReference>
<sequence>MKLKYKNKLKRIIAKYIPKALIMIIIKLDPKDLKDKTDYFWQLKYFKKKIENFSKYKLVYKNNFKVGIIMQGPIIIEESFTYNSLKLLKFNYPHCEIVLSTWKDQKKEEIEKIEQLGIKILKNNYPEKGMENLNYQITSTIAGVDYLKKLNVEYVMKTRTDQRIYDINLDIYLINLLKEYPINNKFQKERIIGIGDNTYKYIPFSFSDMFQFGNINDIEVMWSLPLTKRRFTIEDRIKINPTIKEMQKFSNCEMYLCISFLKRTNYKIEYTLESYYKSLKERFLIVDNINIYWFKYNSLKDKTENFLLKDEKMTYNDWTNLYKSFNNIDFRILNEIELKIFQTKLYK</sequence>
<dbReference type="Proteomes" id="UP000241238">
    <property type="component" value="Chromosome"/>
</dbReference>
<dbReference type="RefSeq" id="WP_005947713.1">
    <property type="nucleotide sequence ID" value="NZ_CP028103.1"/>
</dbReference>
<keyword evidence="2" id="KW-1185">Reference proteome</keyword>
<proteinExistence type="predicted"/>